<dbReference type="PANTHER" id="PTHR20883:SF46">
    <property type="entry name" value="PHYTANOYL-COA HYDROXYLASE"/>
    <property type="match status" value="1"/>
</dbReference>
<organism evidence="1 2">
    <name type="scientific">Pirellulimonas nuda</name>
    <dbReference type="NCBI Taxonomy" id="2528009"/>
    <lineage>
        <taxon>Bacteria</taxon>
        <taxon>Pseudomonadati</taxon>
        <taxon>Planctomycetota</taxon>
        <taxon>Planctomycetia</taxon>
        <taxon>Pirellulales</taxon>
        <taxon>Lacipirellulaceae</taxon>
        <taxon>Pirellulimonas</taxon>
    </lineage>
</organism>
<proteinExistence type="predicted"/>
<dbReference type="GO" id="GO:0005506">
    <property type="term" value="F:iron ion binding"/>
    <property type="evidence" value="ECO:0007669"/>
    <property type="project" value="UniProtKB-ARBA"/>
</dbReference>
<dbReference type="EMBL" id="CP036291">
    <property type="protein sequence ID" value="QDU90483.1"/>
    <property type="molecule type" value="Genomic_DNA"/>
</dbReference>
<keyword evidence="2" id="KW-1185">Reference proteome</keyword>
<dbReference type="PANTHER" id="PTHR20883">
    <property type="entry name" value="PHYTANOYL-COA DIOXYGENASE DOMAIN CONTAINING 1"/>
    <property type="match status" value="1"/>
</dbReference>
<evidence type="ECO:0000313" key="2">
    <source>
        <dbReference type="Proteomes" id="UP000317429"/>
    </source>
</evidence>
<dbReference type="KEGG" id="pnd:Pla175_38880"/>
<name>A0A518DG70_9BACT</name>
<gene>
    <name evidence="1" type="ORF">Pla175_38880</name>
</gene>
<dbReference type="Proteomes" id="UP000317429">
    <property type="component" value="Chromosome"/>
</dbReference>
<dbReference type="Pfam" id="PF05721">
    <property type="entry name" value="PhyH"/>
    <property type="match status" value="1"/>
</dbReference>
<dbReference type="InterPro" id="IPR008775">
    <property type="entry name" value="Phytyl_CoA_dOase-like"/>
</dbReference>
<dbReference type="Gene3D" id="2.60.120.620">
    <property type="entry name" value="q2cbj1_9rhob like domain"/>
    <property type="match status" value="1"/>
</dbReference>
<reference evidence="1 2" key="1">
    <citation type="submission" date="2019-02" db="EMBL/GenBank/DDBJ databases">
        <title>Deep-cultivation of Planctomycetes and their phenomic and genomic characterization uncovers novel biology.</title>
        <authorList>
            <person name="Wiegand S."/>
            <person name="Jogler M."/>
            <person name="Boedeker C."/>
            <person name="Pinto D."/>
            <person name="Vollmers J."/>
            <person name="Rivas-Marin E."/>
            <person name="Kohn T."/>
            <person name="Peeters S.H."/>
            <person name="Heuer A."/>
            <person name="Rast P."/>
            <person name="Oberbeckmann S."/>
            <person name="Bunk B."/>
            <person name="Jeske O."/>
            <person name="Meyerdierks A."/>
            <person name="Storesund J.E."/>
            <person name="Kallscheuer N."/>
            <person name="Luecker S."/>
            <person name="Lage O.M."/>
            <person name="Pohl T."/>
            <person name="Merkel B.J."/>
            <person name="Hornburger P."/>
            <person name="Mueller R.-W."/>
            <person name="Bruemmer F."/>
            <person name="Labrenz M."/>
            <person name="Spormann A.M."/>
            <person name="Op den Camp H."/>
            <person name="Overmann J."/>
            <person name="Amann R."/>
            <person name="Jetten M.S.M."/>
            <person name="Mascher T."/>
            <person name="Medema M.H."/>
            <person name="Devos D.P."/>
            <person name="Kaster A.-K."/>
            <person name="Ovreas L."/>
            <person name="Rohde M."/>
            <person name="Galperin M.Y."/>
            <person name="Jogler C."/>
        </authorList>
    </citation>
    <scope>NUCLEOTIDE SEQUENCE [LARGE SCALE GENOMIC DNA]</scope>
    <source>
        <strain evidence="1 2">Pla175</strain>
    </source>
</reference>
<protein>
    <submittedName>
        <fullName evidence="1">Phytanoyl-CoA dioxygenase (PhyH)</fullName>
    </submittedName>
</protein>
<dbReference type="AlphaFoldDB" id="A0A518DG70"/>
<sequence>MKALTPDGGALRDTFVRDGYVQLPGFRAGEELAEIERNLTRFIDEIVPTLPSDEVFYEDKRDRTSLKQIQRMHDHDPFFKQLIVEGPFRVVAEQLLGDRVVPKNLQYFNKPPGVGQPTPPHQDGFYFMLDPCEAVTMWFGLDEVDAENGCVRYLPGSNRQGMRPHTPSDTLGFSQSIANYGPADSASEVAAVARPGDLLAHHALTVHLAGANRSVNRQRRSLGFIYYSQSARVDEAKHQEYRRRLVQELAASGKI</sequence>
<accession>A0A518DG70</accession>
<dbReference type="OrthoDB" id="9814777at2"/>
<keyword evidence="1" id="KW-0223">Dioxygenase</keyword>
<dbReference type="SUPFAM" id="SSF51197">
    <property type="entry name" value="Clavaminate synthase-like"/>
    <property type="match status" value="1"/>
</dbReference>
<dbReference type="GO" id="GO:0016706">
    <property type="term" value="F:2-oxoglutarate-dependent dioxygenase activity"/>
    <property type="evidence" value="ECO:0007669"/>
    <property type="project" value="UniProtKB-ARBA"/>
</dbReference>
<evidence type="ECO:0000313" key="1">
    <source>
        <dbReference type="EMBL" id="QDU90483.1"/>
    </source>
</evidence>
<keyword evidence="1" id="KW-0560">Oxidoreductase</keyword>